<dbReference type="PANTHER" id="PTHR30273:SF2">
    <property type="entry name" value="PROTEIN FECR"/>
    <property type="match status" value="1"/>
</dbReference>
<reference evidence="4" key="1">
    <citation type="submission" date="2016-10" db="EMBL/GenBank/DDBJ databases">
        <authorList>
            <person name="Varghese N."/>
            <person name="Submissions S."/>
        </authorList>
    </citation>
    <scope>NUCLEOTIDE SEQUENCE [LARGE SCALE GENOMIC DNA]</scope>
    <source>
        <strain evidence="4">DSM 9751</strain>
    </source>
</reference>
<dbReference type="PIRSF" id="PIRSF018266">
    <property type="entry name" value="FecR"/>
    <property type="match status" value="1"/>
</dbReference>
<dbReference type="Pfam" id="PF04773">
    <property type="entry name" value="FecR"/>
    <property type="match status" value="1"/>
</dbReference>
<keyword evidence="4" id="KW-1185">Reference proteome</keyword>
<name>A0A1H4XUN8_9PSED</name>
<dbReference type="Pfam" id="PF16220">
    <property type="entry name" value="DUF4880"/>
    <property type="match status" value="1"/>
</dbReference>
<dbReference type="Proteomes" id="UP000198982">
    <property type="component" value="Unassembled WGS sequence"/>
</dbReference>
<dbReference type="EMBL" id="FNTJ01000002">
    <property type="protein sequence ID" value="SED09396.1"/>
    <property type="molecule type" value="Genomic_DNA"/>
</dbReference>
<proteinExistence type="predicted"/>
<feature type="domain" description="FecR N-terminal" evidence="2">
    <location>
        <begin position="19"/>
        <end position="58"/>
    </location>
</feature>
<dbReference type="InterPro" id="IPR012373">
    <property type="entry name" value="Ferrdict_sens_TM"/>
</dbReference>
<organism evidence="3 4">
    <name type="scientific">Pseudomonas saponiphila</name>
    <dbReference type="NCBI Taxonomy" id="556534"/>
    <lineage>
        <taxon>Bacteria</taxon>
        <taxon>Pseudomonadati</taxon>
        <taxon>Pseudomonadota</taxon>
        <taxon>Gammaproteobacteria</taxon>
        <taxon>Pseudomonadales</taxon>
        <taxon>Pseudomonadaceae</taxon>
        <taxon>Pseudomonas</taxon>
    </lineage>
</organism>
<evidence type="ECO:0000313" key="4">
    <source>
        <dbReference type="Proteomes" id="UP000198982"/>
    </source>
</evidence>
<dbReference type="RefSeq" id="WP_092320276.1">
    <property type="nucleotide sequence ID" value="NZ_FNTJ01000002.1"/>
</dbReference>
<dbReference type="InterPro" id="IPR006860">
    <property type="entry name" value="FecR"/>
</dbReference>
<dbReference type="GO" id="GO:0016989">
    <property type="term" value="F:sigma factor antagonist activity"/>
    <property type="evidence" value="ECO:0007669"/>
    <property type="project" value="TreeGrafter"/>
</dbReference>
<gene>
    <name evidence="3" type="ORF">SAMN05216178_6196</name>
</gene>
<dbReference type="PANTHER" id="PTHR30273">
    <property type="entry name" value="PERIPLASMIC SIGNAL SENSOR AND SIGMA FACTOR ACTIVATOR FECR-RELATED"/>
    <property type="match status" value="1"/>
</dbReference>
<protein>
    <submittedName>
        <fullName evidence="3">FecR family protein</fullName>
    </submittedName>
</protein>
<dbReference type="AlphaFoldDB" id="A0A1H4XUN8"/>
<dbReference type="Gene3D" id="2.60.120.1440">
    <property type="match status" value="1"/>
</dbReference>
<evidence type="ECO:0000259" key="1">
    <source>
        <dbReference type="Pfam" id="PF04773"/>
    </source>
</evidence>
<evidence type="ECO:0000259" key="2">
    <source>
        <dbReference type="Pfam" id="PF16220"/>
    </source>
</evidence>
<dbReference type="InterPro" id="IPR032623">
    <property type="entry name" value="FecR_N"/>
</dbReference>
<feature type="domain" description="FecR protein" evidence="1">
    <location>
        <begin position="111"/>
        <end position="202"/>
    </location>
</feature>
<evidence type="ECO:0000313" key="3">
    <source>
        <dbReference type="EMBL" id="SED09396.1"/>
    </source>
</evidence>
<sequence>MTRFTGPQDDLDNEQIDAQAASWFARNRNDPDRATRKAFDSWISEPAHARAYAEFEQLWVDLAQLQQLNRPVPLPRRKTPLWRPALAVAAALLCAVLALNLGTPQAPYRQQIAAQEQGARTFKLPDGSTLYVNANTRVKVDFSGRQRDIYLQQGQLYLEVAADRERPLWVHSGAAKVRVVGTAFDVRRGQRQLVVSVAHGQVAFSPDGRPGDLTLLGARQQATYDLQKGTLRQQSLDRDEVADWRSGRLAFRNRDLASLVDELNLYRQQPVQLAEGAIGAYKVSGNLDVHDPDALVKALPALIPVKTRVQANGQLKIEAR</sequence>
<accession>A0A1H4XUN8</accession>